<feature type="region of interest" description="Disordered" evidence="1">
    <location>
        <begin position="123"/>
        <end position="167"/>
    </location>
</feature>
<evidence type="ECO:0000256" key="2">
    <source>
        <dbReference type="SAM" id="SignalP"/>
    </source>
</evidence>
<dbReference type="InterPro" id="IPR012899">
    <property type="entry name" value="LTXXQ"/>
</dbReference>
<dbReference type="EMBL" id="JEMG01000001">
    <property type="protein sequence ID" value="EYC49867.1"/>
    <property type="molecule type" value="Genomic_DNA"/>
</dbReference>
<dbReference type="AlphaFoldDB" id="A0A016XE58"/>
<reference evidence="3 4" key="1">
    <citation type="submission" date="2014-02" db="EMBL/GenBank/DDBJ databases">
        <title>Draft Genome of Hylemonella gracilis isolated from the Niagara River.</title>
        <authorList>
            <person name="Pawlowski D.R."/>
            <person name="Koudelka G.B."/>
        </authorList>
    </citation>
    <scope>NUCLEOTIDE SEQUENCE [LARGE SCALE GENOMIC DNA]</scope>
    <source>
        <strain evidence="3 4">Niagara R</strain>
    </source>
</reference>
<dbReference type="eggNOG" id="ENOG5032U6V">
    <property type="taxonomic scope" value="Bacteria"/>
</dbReference>
<feature type="region of interest" description="Disordered" evidence="1">
    <location>
        <begin position="22"/>
        <end position="50"/>
    </location>
</feature>
<name>A0A016XE58_9BURK</name>
<gene>
    <name evidence="3" type="ORF">AZ34_01455</name>
</gene>
<accession>A0A016XE58</accession>
<feature type="signal peptide" evidence="2">
    <location>
        <begin position="1"/>
        <end position="26"/>
    </location>
</feature>
<comment type="caution">
    <text evidence="3">The sequence shown here is derived from an EMBL/GenBank/DDBJ whole genome shotgun (WGS) entry which is preliminary data.</text>
</comment>
<feature type="compositionally biased region" description="Basic and acidic residues" evidence="1">
    <location>
        <begin position="123"/>
        <end position="133"/>
    </location>
</feature>
<dbReference type="OrthoDB" id="5298564at2"/>
<dbReference type="GO" id="GO:0042597">
    <property type="term" value="C:periplasmic space"/>
    <property type="evidence" value="ECO:0007669"/>
    <property type="project" value="InterPro"/>
</dbReference>
<sequence>MTPLSTAMLAASLMLATSTLPAPALAAPPGPHQGPGPEMHGEHKANRVAGPQAERWEKRMTDLHASLKLTSAQAPAWETFHAALKPPMQAAEPGREDKKRVDWAQLKTPERLDRLRALRQEREAAATRREDATRTFYAALNPEQQKTFDARTAQPFFMEESRGPGPR</sequence>
<protein>
    <recommendedName>
        <fullName evidence="5">LTXXQ motif family protein</fullName>
    </recommendedName>
</protein>
<evidence type="ECO:0008006" key="5">
    <source>
        <dbReference type="Google" id="ProtNLM"/>
    </source>
</evidence>
<evidence type="ECO:0000313" key="4">
    <source>
        <dbReference type="Proteomes" id="UP000023268"/>
    </source>
</evidence>
<dbReference type="Pfam" id="PF07813">
    <property type="entry name" value="LTXXQ"/>
    <property type="match status" value="1"/>
</dbReference>
<organism evidence="3 4">
    <name type="scientific">Hylemonella gracilis str. Niagara R</name>
    <dbReference type="NCBI Taxonomy" id="1458275"/>
    <lineage>
        <taxon>Bacteria</taxon>
        <taxon>Pseudomonadati</taxon>
        <taxon>Pseudomonadota</taxon>
        <taxon>Betaproteobacteria</taxon>
        <taxon>Burkholderiales</taxon>
        <taxon>Comamonadaceae</taxon>
        <taxon>Hylemonella</taxon>
    </lineage>
</organism>
<evidence type="ECO:0000313" key="3">
    <source>
        <dbReference type="EMBL" id="EYC49867.1"/>
    </source>
</evidence>
<proteinExistence type="predicted"/>
<feature type="chain" id="PRO_5001491563" description="LTXXQ motif family protein" evidence="2">
    <location>
        <begin position="27"/>
        <end position="167"/>
    </location>
</feature>
<dbReference type="Proteomes" id="UP000023268">
    <property type="component" value="Unassembled WGS sequence"/>
</dbReference>
<keyword evidence="2" id="KW-0732">Signal</keyword>
<evidence type="ECO:0000256" key="1">
    <source>
        <dbReference type="SAM" id="MobiDB-lite"/>
    </source>
</evidence>